<dbReference type="Gene3D" id="3.30.560.10">
    <property type="entry name" value="Glucose Oxidase, domain 3"/>
    <property type="match status" value="1"/>
</dbReference>
<accession>A0A916QUW3</accession>
<dbReference type="InterPro" id="IPR000172">
    <property type="entry name" value="GMC_OxRdtase_N"/>
</dbReference>
<evidence type="ECO:0000313" key="8">
    <source>
        <dbReference type="EMBL" id="GGA10126.1"/>
    </source>
</evidence>
<dbReference type="PIRSF" id="PIRSF000137">
    <property type="entry name" value="Alcohol_oxidase"/>
    <property type="match status" value="1"/>
</dbReference>
<evidence type="ECO:0000256" key="2">
    <source>
        <dbReference type="ARBA" id="ARBA00010790"/>
    </source>
</evidence>
<dbReference type="GO" id="GO:0008812">
    <property type="term" value="F:choline dehydrogenase activity"/>
    <property type="evidence" value="ECO:0007669"/>
    <property type="project" value="TreeGrafter"/>
</dbReference>
<dbReference type="GO" id="GO:0016020">
    <property type="term" value="C:membrane"/>
    <property type="evidence" value="ECO:0007669"/>
    <property type="project" value="TreeGrafter"/>
</dbReference>
<organism evidence="8 9">
    <name type="scientific">Neptunicoccus cionae</name>
    <dbReference type="NCBI Taxonomy" id="2035344"/>
    <lineage>
        <taxon>Bacteria</taxon>
        <taxon>Pseudomonadati</taxon>
        <taxon>Pseudomonadota</taxon>
        <taxon>Alphaproteobacteria</taxon>
        <taxon>Rhodobacterales</taxon>
        <taxon>Paracoccaceae</taxon>
        <taxon>Neptunicoccus</taxon>
    </lineage>
</organism>
<dbReference type="InterPro" id="IPR007867">
    <property type="entry name" value="GMC_OxRtase_C"/>
</dbReference>
<comment type="cofactor">
    <cofactor evidence="1 5">
        <name>FAD</name>
        <dbReference type="ChEBI" id="CHEBI:57692"/>
    </cofactor>
</comment>
<gene>
    <name evidence="8" type="primary">betA</name>
    <name evidence="8" type="ORF">GCM10011498_07750</name>
</gene>
<dbReference type="SUPFAM" id="SSF54373">
    <property type="entry name" value="FAD-linked reductases, C-terminal domain"/>
    <property type="match status" value="1"/>
</dbReference>
<dbReference type="Pfam" id="PF00732">
    <property type="entry name" value="GMC_oxred_N"/>
    <property type="match status" value="1"/>
</dbReference>
<keyword evidence="9" id="KW-1185">Reference proteome</keyword>
<keyword evidence="3 6" id="KW-0285">Flavoprotein</keyword>
<evidence type="ECO:0000256" key="3">
    <source>
        <dbReference type="ARBA" id="ARBA00022630"/>
    </source>
</evidence>
<dbReference type="Gene3D" id="3.50.50.60">
    <property type="entry name" value="FAD/NAD(P)-binding domain"/>
    <property type="match status" value="1"/>
</dbReference>
<evidence type="ECO:0000256" key="1">
    <source>
        <dbReference type="ARBA" id="ARBA00001974"/>
    </source>
</evidence>
<evidence type="ECO:0000256" key="5">
    <source>
        <dbReference type="PIRSR" id="PIRSR000137-2"/>
    </source>
</evidence>
<dbReference type="Proteomes" id="UP000628017">
    <property type="component" value="Unassembled WGS sequence"/>
</dbReference>
<name>A0A916QUW3_9RHOB</name>
<dbReference type="GO" id="GO:0019285">
    <property type="term" value="P:glycine betaine biosynthetic process from choline"/>
    <property type="evidence" value="ECO:0007669"/>
    <property type="project" value="TreeGrafter"/>
</dbReference>
<dbReference type="RefSeq" id="WP_188671079.1">
    <property type="nucleotide sequence ID" value="NZ_BMKA01000001.1"/>
</dbReference>
<evidence type="ECO:0000256" key="4">
    <source>
        <dbReference type="ARBA" id="ARBA00022827"/>
    </source>
</evidence>
<feature type="binding site" evidence="5">
    <location>
        <position position="219"/>
    </location>
    <ligand>
        <name>FAD</name>
        <dbReference type="ChEBI" id="CHEBI:57692"/>
    </ligand>
</feature>
<reference evidence="8" key="2">
    <citation type="submission" date="2020-09" db="EMBL/GenBank/DDBJ databases">
        <authorList>
            <person name="Sun Q."/>
            <person name="Zhou Y."/>
        </authorList>
    </citation>
    <scope>NUCLEOTIDE SEQUENCE</scope>
    <source>
        <strain evidence="8">CGMCC 1.15880</strain>
    </source>
</reference>
<feature type="binding site" evidence="5">
    <location>
        <position position="83"/>
    </location>
    <ligand>
        <name>FAD</name>
        <dbReference type="ChEBI" id="CHEBI:57692"/>
    </ligand>
</feature>
<keyword evidence="4 5" id="KW-0274">FAD</keyword>
<dbReference type="InterPro" id="IPR012132">
    <property type="entry name" value="GMC_OxRdtase"/>
</dbReference>
<dbReference type="PROSITE" id="PS51257">
    <property type="entry name" value="PROKAR_LIPOPROTEIN"/>
    <property type="match status" value="1"/>
</dbReference>
<sequence length="542" mass="58761">MKKFDYIIVGAGSAGCVLANKLGADRAKSILVLEAGPADRDIMIHIPAGVYRAWRDPKINWNYIAEPDEGVDNRGIDCPRGRVVGGSSSINSMVYMRGHPLDYDRWASEHGLSDWSYAHCLPYFKAGETSDRGADTWRGASGPLGVSKGSYDNPLYDAFLDAGDQAGQGRSDDLNGFNPEGVARFDATRWNGRRCSAAVAHLRPALARGNVSLITRAQVAAIDFDGTRAKGVTYWHKGKKHSAEAAEIILSGGAINSPQLLMLAGIGPADELARHNIPCRVDLPGVGRNLMDHPTIILQFESLKRYPIHRINHPLRKGMAGAWWLFTRKGAAASNIWEAGGLVRSNADTPYPNLQYHFGPMGFEYHGDKITVNQGFTFHVDLLRPRSRGAVTLNSADPMDKPLIKFNYFKNQADLRELSEGIGMVRDLVSQKAFGGLAGDELSTSGAAQSPDTIADWVRKNSETDFHPSGTCKMGDGPEAVTDDEGRVHGVEALRVVDASLMPMIPSGNLNAPTQLIASKIADRITGTPPPAPIHARFAFQA</sequence>
<protein>
    <submittedName>
        <fullName evidence="8">Choline dehydrogenase</fullName>
    </submittedName>
</protein>
<dbReference type="SUPFAM" id="SSF51905">
    <property type="entry name" value="FAD/NAD(P)-binding domain"/>
    <property type="match status" value="1"/>
</dbReference>
<comment type="similarity">
    <text evidence="2 6">Belongs to the GMC oxidoreductase family.</text>
</comment>
<dbReference type="PROSITE" id="PS00623">
    <property type="entry name" value="GMC_OXRED_1"/>
    <property type="match status" value="1"/>
</dbReference>
<reference evidence="8" key="1">
    <citation type="journal article" date="2014" name="Int. J. Syst. Evol. Microbiol.">
        <title>Complete genome sequence of Corynebacterium casei LMG S-19264T (=DSM 44701T), isolated from a smear-ripened cheese.</title>
        <authorList>
            <consortium name="US DOE Joint Genome Institute (JGI-PGF)"/>
            <person name="Walter F."/>
            <person name="Albersmeier A."/>
            <person name="Kalinowski J."/>
            <person name="Ruckert C."/>
        </authorList>
    </citation>
    <scope>NUCLEOTIDE SEQUENCE</scope>
    <source>
        <strain evidence="8">CGMCC 1.15880</strain>
    </source>
</reference>
<comment type="caution">
    <text evidence="8">The sequence shown here is derived from an EMBL/GenBank/DDBJ whole genome shotgun (WGS) entry which is preliminary data.</text>
</comment>
<dbReference type="GO" id="GO:0050660">
    <property type="term" value="F:flavin adenine dinucleotide binding"/>
    <property type="evidence" value="ECO:0007669"/>
    <property type="project" value="InterPro"/>
</dbReference>
<dbReference type="PANTHER" id="PTHR11552:SF147">
    <property type="entry name" value="CHOLINE DEHYDROGENASE, MITOCHONDRIAL"/>
    <property type="match status" value="1"/>
</dbReference>
<dbReference type="Pfam" id="PF05199">
    <property type="entry name" value="GMC_oxred_C"/>
    <property type="match status" value="1"/>
</dbReference>
<evidence type="ECO:0000256" key="6">
    <source>
        <dbReference type="RuleBase" id="RU003968"/>
    </source>
</evidence>
<dbReference type="NCBIfam" id="NF002550">
    <property type="entry name" value="PRK02106.1"/>
    <property type="match status" value="1"/>
</dbReference>
<dbReference type="PANTHER" id="PTHR11552">
    <property type="entry name" value="GLUCOSE-METHANOL-CHOLINE GMC OXIDOREDUCTASE"/>
    <property type="match status" value="1"/>
</dbReference>
<evidence type="ECO:0000259" key="7">
    <source>
        <dbReference type="PROSITE" id="PS00623"/>
    </source>
</evidence>
<dbReference type="EMBL" id="BMKA01000001">
    <property type="protein sequence ID" value="GGA10126.1"/>
    <property type="molecule type" value="Genomic_DNA"/>
</dbReference>
<evidence type="ECO:0000313" key="9">
    <source>
        <dbReference type="Proteomes" id="UP000628017"/>
    </source>
</evidence>
<feature type="binding site" evidence="5">
    <location>
        <begin position="91"/>
        <end position="94"/>
    </location>
    <ligand>
        <name>FAD</name>
        <dbReference type="ChEBI" id="CHEBI:57692"/>
    </ligand>
</feature>
<feature type="domain" description="Glucose-methanol-choline oxidoreductase N-terminal" evidence="7">
    <location>
        <begin position="81"/>
        <end position="104"/>
    </location>
</feature>
<dbReference type="AlphaFoldDB" id="A0A916QUW3"/>
<proteinExistence type="inferred from homology"/>
<dbReference type="InterPro" id="IPR036188">
    <property type="entry name" value="FAD/NAD-bd_sf"/>
</dbReference>